<proteinExistence type="predicted"/>
<accession>A0A2P2NIM4</accession>
<dbReference type="AlphaFoldDB" id="A0A2P2NIM4"/>
<protein>
    <submittedName>
        <fullName evidence="1">Uncharacterized protein</fullName>
    </submittedName>
</protein>
<sequence length="56" mass="6488">MDPRRKILPKVCSLIIIQKQNGTPIDLCRAACGKKQYMLEENQRKSSHLWLGHNLL</sequence>
<organism evidence="1">
    <name type="scientific">Rhizophora mucronata</name>
    <name type="common">Asiatic mangrove</name>
    <dbReference type="NCBI Taxonomy" id="61149"/>
    <lineage>
        <taxon>Eukaryota</taxon>
        <taxon>Viridiplantae</taxon>
        <taxon>Streptophyta</taxon>
        <taxon>Embryophyta</taxon>
        <taxon>Tracheophyta</taxon>
        <taxon>Spermatophyta</taxon>
        <taxon>Magnoliopsida</taxon>
        <taxon>eudicotyledons</taxon>
        <taxon>Gunneridae</taxon>
        <taxon>Pentapetalae</taxon>
        <taxon>rosids</taxon>
        <taxon>fabids</taxon>
        <taxon>Malpighiales</taxon>
        <taxon>Rhizophoraceae</taxon>
        <taxon>Rhizophora</taxon>
    </lineage>
</organism>
<dbReference type="EMBL" id="GGEC01061867">
    <property type="protein sequence ID" value="MBX42351.1"/>
    <property type="molecule type" value="Transcribed_RNA"/>
</dbReference>
<evidence type="ECO:0000313" key="1">
    <source>
        <dbReference type="EMBL" id="MBX42351.1"/>
    </source>
</evidence>
<name>A0A2P2NIM4_RHIMU</name>
<reference evidence="1" key="1">
    <citation type="submission" date="2018-02" db="EMBL/GenBank/DDBJ databases">
        <title>Rhizophora mucronata_Transcriptome.</title>
        <authorList>
            <person name="Meera S.P."/>
            <person name="Sreeshan A."/>
            <person name="Augustine A."/>
        </authorList>
    </citation>
    <scope>NUCLEOTIDE SEQUENCE</scope>
    <source>
        <tissue evidence="1">Leaf</tissue>
    </source>
</reference>